<dbReference type="Proteomes" id="UP000295680">
    <property type="component" value="Unassembled WGS sequence"/>
</dbReference>
<dbReference type="InterPro" id="IPR027417">
    <property type="entry name" value="P-loop_NTPase"/>
</dbReference>
<dbReference type="SUPFAM" id="SSF48452">
    <property type="entry name" value="TPR-like"/>
    <property type="match status" value="1"/>
</dbReference>
<proteinExistence type="predicted"/>
<dbReference type="AlphaFoldDB" id="A0A4R2J8N2"/>
<gene>
    <name evidence="2" type="ORF">EV192_10773</name>
</gene>
<dbReference type="EMBL" id="SLWS01000007">
    <property type="protein sequence ID" value="TCO55651.1"/>
    <property type="molecule type" value="Genomic_DNA"/>
</dbReference>
<dbReference type="SMART" id="SM00028">
    <property type="entry name" value="TPR"/>
    <property type="match status" value="5"/>
</dbReference>
<dbReference type="Pfam" id="PF00931">
    <property type="entry name" value="NB-ARC"/>
    <property type="match status" value="1"/>
</dbReference>
<organism evidence="2 3">
    <name type="scientific">Actinocrispum wychmicini</name>
    <dbReference type="NCBI Taxonomy" id="1213861"/>
    <lineage>
        <taxon>Bacteria</taxon>
        <taxon>Bacillati</taxon>
        <taxon>Actinomycetota</taxon>
        <taxon>Actinomycetes</taxon>
        <taxon>Pseudonocardiales</taxon>
        <taxon>Pseudonocardiaceae</taxon>
        <taxon>Actinocrispum</taxon>
    </lineage>
</organism>
<evidence type="ECO:0000313" key="3">
    <source>
        <dbReference type="Proteomes" id="UP000295680"/>
    </source>
</evidence>
<dbReference type="SUPFAM" id="SSF52540">
    <property type="entry name" value="P-loop containing nucleoside triphosphate hydrolases"/>
    <property type="match status" value="1"/>
</dbReference>
<protein>
    <submittedName>
        <fullName evidence="2">Putative ATPase</fullName>
    </submittedName>
</protein>
<sequence>MVLRRIVAWSRLNGGMLACVDNAGIHNEIAAADLRGAVVQAGTIQHVTLTGHGPRPAGLAAVVPRQLPGTVRDFTGRADHVATLDTVLPTDTTPEAADAPGAVVITAIDGTGGIGKTTLAVWWAHRVQHQFPDGTLHVNLRGYGPGDPATPDDALDGFLRALGVSAEAIPVSVDTKAAMFRSLLAGRRVLLVLDNANHPEQIRPLLPGSPGCVVVVTSRDSLTGLVITDGAQRITLDLLSETEAHDLVTGILGPARAGAEPAAVAELVRLCARLPLALRIAATRIAASPQVTVAEVVTDLADDRARLDALSRGVDERTAVRAVFDYSYQRLTADQARLFRRLGLHPGPEISVHAAGAVADLDPHQARQGLLELADAHMITAVGRRRFRFHDLLRAYAAERAHQHHDAAERDGALDGLLCWYAHTAATCDTLLFPANHRFSYQLRPPAHPLPMTDDASASTWLETERDNLLAALRHAASHDRFHHTFVLAEATRFLSAWGGRQEERLEVCSVAVDAATRSGDRHAQARFHDLRGSALYFLHRWDEAVSETQLAFALAQELGDRFRYASSLNNLARIHLAQDDATTAIPLFEQALPVAKGADSGHIEAAVAHNLCIAHTRLGDYQRALEYGEHSLALRRQCGNRPGEAEVLHQLARAVRELGEYPRAIDLCQNAVTVGRSTPAWPIDTVAEPLETLAQCLHHTGRTTDAIAHWQEAAAVFDHYGEPQRAEQIRDHLRTLSEAPRRTGPAGPATSHSP</sequence>
<dbReference type="InterPro" id="IPR002182">
    <property type="entry name" value="NB-ARC"/>
</dbReference>
<dbReference type="Gene3D" id="1.25.40.10">
    <property type="entry name" value="Tetratricopeptide repeat domain"/>
    <property type="match status" value="1"/>
</dbReference>
<dbReference type="Gene3D" id="3.40.50.300">
    <property type="entry name" value="P-loop containing nucleotide triphosphate hydrolases"/>
    <property type="match status" value="1"/>
</dbReference>
<dbReference type="RefSeq" id="WP_132121657.1">
    <property type="nucleotide sequence ID" value="NZ_SLWS01000007.1"/>
</dbReference>
<dbReference type="InterPro" id="IPR011990">
    <property type="entry name" value="TPR-like_helical_dom_sf"/>
</dbReference>
<feature type="domain" description="NB-ARC" evidence="1">
    <location>
        <begin position="105"/>
        <end position="251"/>
    </location>
</feature>
<dbReference type="Pfam" id="PF13424">
    <property type="entry name" value="TPR_12"/>
    <property type="match status" value="2"/>
</dbReference>
<evidence type="ECO:0000259" key="1">
    <source>
        <dbReference type="Pfam" id="PF00931"/>
    </source>
</evidence>
<dbReference type="GO" id="GO:0043531">
    <property type="term" value="F:ADP binding"/>
    <property type="evidence" value="ECO:0007669"/>
    <property type="project" value="InterPro"/>
</dbReference>
<keyword evidence="3" id="KW-1185">Reference proteome</keyword>
<evidence type="ECO:0000313" key="2">
    <source>
        <dbReference type="EMBL" id="TCO55651.1"/>
    </source>
</evidence>
<dbReference type="PANTHER" id="PTHR47691">
    <property type="entry name" value="REGULATOR-RELATED"/>
    <property type="match status" value="1"/>
</dbReference>
<reference evidence="2 3" key="1">
    <citation type="submission" date="2019-03" db="EMBL/GenBank/DDBJ databases">
        <title>Genomic Encyclopedia of Type Strains, Phase IV (KMG-IV): sequencing the most valuable type-strain genomes for metagenomic binning, comparative biology and taxonomic classification.</title>
        <authorList>
            <person name="Goeker M."/>
        </authorList>
    </citation>
    <scope>NUCLEOTIDE SEQUENCE [LARGE SCALE GENOMIC DNA]</scope>
    <source>
        <strain evidence="2 3">DSM 45934</strain>
    </source>
</reference>
<dbReference type="OrthoDB" id="581105at2"/>
<dbReference type="PRINTS" id="PR00364">
    <property type="entry name" value="DISEASERSIST"/>
</dbReference>
<dbReference type="PANTHER" id="PTHR47691:SF3">
    <property type="entry name" value="HTH-TYPE TRANSCRIPTIONAL REGULATOR RV0890C-RELATED"/>
    <property type="match status" value="1"/>
</dbReference>
<name>A0A4R2J8N2_9PSEU</name>
<comment type="caution">
    <text evidence="2">The sequence shown here is derived from an EMBL/GenBank/DDBJ whole genome shotgun (WGS) entry which is preliminary data.</text>
</comment>
<dbReference type="InterPro" id="IPR019734">
    <property type="entry name" value="TPR_rpt"/>
</dbReference>
<accession>A0A4R2J8N2</accession>